<comment type="caution">
    <text evidence="1">The sequence shown here is derived from an EMBL/GenBank/DDBJ whole genome shotgun (WGS) entry which is preliminary data.</text>
</comment>
<accession>A0ABN1A790</accession>
<sequence length="100" mass="11109">MLLLNRLEQAFKELNDALDGQDPEHIIAAAAAIRPLVSEIEETGVWTEDPAMKKRLVALMRLIDAARFRVNKLTNLNERRAINLALALGAGTSPTYDKLL</sequence>
<proteinExistence type="predicted"/>
<dbReference type="EMBL" id="BAAAEM010000002">
    <property type="protein sequence ID" value="GAA0469334.1"/>
    <property type="molecule type" value="Genomic_DNA"/>
</dbReference>
<name>A0ABN1A790_9SPHN</name>
<evidence type="ECO:0000313" key="2">
    <source>
        <dbReference type="Proteomes" id="UP001500713"/>
    </source>
</evidence>
<organism evidence="1 2">
    <name type="scientific">Parasphingorhabdus litoris</name>
    <dbReference type="NCBI Taxonomy" id="394733"/>
    <lineage>
        <taxon>Bacteria</taxon>
        <taxon>Pseudomonadati</taxon>
        <taxon>Pseudomonadota</taxon>
        <taxon>Alphaproteobacteria</taxon>
        <taxon>Sphingomonadales</taxon>
        <taxon>Sphingomonadaceae</taxon>
        <taxon>Parasphingorhabdus</taxon>
    </lineage>
</organism>
<keyword evidence="2" id="KW-1185">Reference proteome</keyword>
<evidence type="ECO:0000313" key="1">
    <source>
        <dbReference type="EMBL" id="GAA0469334.1"/>
    </source>
</evidence>
<reference evidence="1 2" key="1">
    <citation type="journal article" date="2019" name="Int. J. Syst. Evol. Microbiol.">
        <title>The Global Catalogue of Microorganisms (GCM) 10K type strain sequencing project: providing services to taxonomists for standard genome sequencing and annotation.</title>
        <authorList>
            <consortium name="The Broad Institute Genomics Platform"/>
            <consortium name="The Broad Institute Genome Sequencing Center for Infectious Disease"/>
            <person name="Wu L."/>
            <person name="Ma J."/>
        </authorList>
    </citation>
    <scope>NUCLEOTIDE SEQUENCE [LARGE SCALE GENOMIC DNA]</scope>
    <source>
        <strain evidence="1 2">JCM 14162</strain>
    </source>
</reference>
<gene>
    <name evidence="1" type="ORF">GCM10009096_07830</name>
</gene>
<dbReference type="RefSeq" id="WP_229956642.1">
    <property type="nucleotide sequence ID" value="NZ_BAAAEM010000002.1"/>
</dbReference>
<evidence type="ECO:0008006" key="3">
    <source>
        <dbReference type="Google" id="ProtNLM"/>
    </source>
</evidence>
<protein>
    <recommendedName>
        <fullName evidence="3">Flagellar protein FliT</fullName>
    </recommendedName>
</protein>
<dbReference type="Proteomes" id="UP001500713">
    <property type="component" value="Unassembled WGS sequence"/>
</dbReference>